<evidence type="ECO:0000313" key="4">
    <source>
        <dbReference type="EMBL" id="PLW29640.1"/>
    </source>
</evidence>
<sequence length="589" mass="65255">MARILAKETQVQDQEELSTTESESQPNVPFRLRIRKTEVHLEYIIFMENVVTDDRSTKRLQTSPTKLWTRKTAKPPPPPWRQNLLECDWNQFQTGVMHHLGMTLNYLEAFLTKHNEGNRIHWIAMISGNTTYGIKKAVEIANQREFKSFVHEAVRVYLSKVIIRLQMDDPRKIVKSRANESHARDLLTMQFGPPAVRATIERQYLCQATNPKANIGDSLHPIVVKLRESIAKHSNGSRSEYPSFVKPDDCQLGMQILHRKIWAWAKAIRDEVVGVDYTHPPRGPGYSNFLWKVRPGFEGYNLPNAGGSAGGPKQPLHPENNPFRTQFSRTSTEVASPQDARNLGGMGIALPASHKYAPTAPASNVEVLCSTPGTHNGWTVIPDGDIDMLDDPRDVEGFRIFSASPHPSVGQNGCSNLTNGARIPSVVPEDPGLNRFTCIDVEDSVLLPVFDPTNKIASLNNGLPANNRVAIPPSGQSSEAVPTPNLGANVGPMPILPSITPLSIPEHIVHPPTSAELEAVDIEKFLDIALIPKNNQTTRARMTLMTITHWSFFRGTSHAYLVAHGFPPGTADLLCAGVARLARHYNTSI</sequence>
<dbReference type="Proteomes" id="UP000235392">
    <property type="component" value="Unassembled WGS sequence"/>
</dbReference>
<gene>
    <name evidence="3" type="ORF">PCANC_17648</name>
    <name evidence="4" type="ORF">PCASD_16741</name>
    <name evidence="2" type="ORF">PCASD_24858</name>
</gene>
<evidence type="ECO:0000313" key="2">
    <source>
        <dbReference type="EMBL" id="PLW08559.1"/>
    </source>
</evidence>
<dbReference type="EMBL" id="PGCJ01000995">
    <property type="protein sequence ID" value="PLW12071.1"/>
    <property type="molecule type" value="Genomic_DNA"/>
</dbReference>
<keyword evidence="5" id="KW-1185">Reference proteome</keyword>
<organism evidence="3 5">
    <name type="scientific">Puccinia coronata f. sp. avenae</name>
    <dbReference type="NCBI Taxonomy" id="200324"/>
    <lineage>
        <taxon>Eukaryota</taxon>
        <taxon>Fungi</taxon>
        <taxon>Dikarya</taxon>
        <taxon>Basidiomycota</taxon>
        <taxon>Pucciniomycotina</taxon>
        <taxon>Pucciniomycetes</taxon>
        <taxon>Pucciniales</taxon>
        <taxon>Pucciniaceae</taxon>
        <taxon>Puccinia</taxon>
    </lineage>
</organism>
<proteinExistence type="predicted"/>
<feature type="region of interest" description="Disordered" evidence="1">
    <location>
        <begin position="1"/>
        <end position="26"/>
    </location>
</feature>
<name>A0A2N5SFQ1_9BASI</name>
<evidence type="ECO:0000313" key="3">
    <source>
        <dbReference type="EMBL" id="PLW12071.1"/>
    </source>
</evidence>
<dbReference type="EMBL" id="PGCI01000324">
    <property type="protein sequence ID" value="PLW29640.1"/>
    <property type="molecule type" value="Genomic_DNA"/>
</dbReference>
<feature type="region of interest" description="Disordered" evidence="1">
    <location>
        <begin position="463"/>
        <end position="484"/>
    </location>
</feature>
<dbReference type="EMBL" id="PGCI01001057">
    <property type="protein sequence ID" value="PLW08559.1"/>
    <property type="molecule type" value="Genomic_DNA"/>
</dbReference>
<evidence type="ECO:0000256" key="1">
    <source>
        <dbReference type="SAM" id="MobiDB-lite"/>
    </source>
</evidence>
<comment type="caution">
    <text evidence="3">The sequence shown here is derived from an EMBL/GenBank/DDBJ whole genome shotgun (WGS) entry which is preliminary data.</text>
</comment>
<evidence type="ECO:0000313" key="6">
    <source>
        <dbReference type="Proteomes" id="UP000235392"/>
    </source>
</evidence>
<evidence type="ECO:0000313" key="5">
    <source>
        <dbReference type="Proteomes" id="UP000235388"/>
    </source>
</evidence>
<dbReference type="Proteomes" id="UP000235388">
    <property type="component" value="Unassembled WGS sequence"/>
</dbReference>
<accession>A0A2N5SFQ1</accession>
<dbReference type="AlphaFoldDB" id="A0A2N5SFQ1"/>
<reference evidence="5 6" key="1">
    <citation type="submission" date="2017-11" db="EMBL/GenBank/DDBJ databases">
        <title>De novo assembly and phasing of dikaryotic genomes from two isolates of Puccinia coronata f. sp. avenae, the causal agent of oat crown rust.</title>
        <authorList>
            <person name="Miller M.E."/>
            <person name="Zhang Y."/>
            <person name="Omidvar V."/>
            <person name="Sperschneider J."/>
            <person name="Schwessinger B."/>
            <person name="Raley C."/>
            <person name="Palmer J.M."/>
            <person name="Garnica D."/>
            <person name="Upadhyaya N."/>
            <person name="Rathjen J."/>
            <person name="Taylor J.M."/>
            <person name="Park R.F."/>
            <person name="Dodds P.N."/>
            <person name="Hirsch C.D."/>
            <person name="Kianian S.F."/>
            <person name="Figueroa M."/>
        </authorList>
    </citation>
    <scope>NUCLEOTIDE SEQUENCE [LARGE SCALE GENOMIC DNA]</scope>
    <source>
        <strain evidence="3">12NC29</strain>
        <strain evidence="2">12SD80</strain>
    </source>
</reference>
<protein>
    <submittedName>
        <fullName evidence="3">Uncharacterized protein</fullName>
    </submittedName>
</protein>